<dbReference type="SUPFAM" id="SSF50475">
    <property type="entry name" value="FMN-binding split barrel"/>
    <property type="match status" value="1"/>
</dbReference>
<keyword evidence="2" id="KW-1185">Reference proteome</keyword>
<dbReference type="EMBL" id="SAVA01000008">
    <property type="protein sequence ID" value="RWR50716.1"/>
    <property type="molecule type" value="Genomic_DNA"/>
</dbReference>
<protein>
    <submittedName>
        <fullName evidence="1">FMN-binding negative transcriptional regulator</fullName>
    </submittedName>
</protein>
<organism evidence="1 2">
    <name type="scientific">Paenirhodobacter huangdaonensis</name>
    <dbReference type="NCBI Taxonomy" id="2501515"/>
    <lineage>
        <taxon>Bacteria</taxon>
        <taxon>Pseudomonadati</taxon>
        <taxon>Pseudomonadota</taxon>
        <taxon>Alphaproteobacteria</taxon>
        <taxon>Rhodobacterales</taxon>
        <taxon>Rhodobacter group</taxon>
        <taxon>Paenirhodobacter</taxon>
    </lineage>
</organism>
<name>A0A443LNI2_9RHOB</name>
<dbReference type="PIRSF" id="PIRSF010372">
    <property type="entry name" value="PaiB"/>
    <property type="match status" value="1"/>
</dbReference>
<reference evidence="1 2" key="1">
    <citation type="submission" date="2019-01" db="EMBL/GenBank/DDBJ databases">
        <title>Sinorhodobacter populi sp. nov. isolated from the symptomatic bark tissue of Populus euramericana canker.</title>
        <authorList>
            <person name="Xu G."/>
        </authorList>
    </citation>
    <scope>NUCLEOTIDE SEQUENCE [LARGE SCALE GENOMIC DNA]</scope>
    <source>
        <strain evidence="1 2">CGMCC 1.12963</strain>
    </source>
</reference>
<dbReference type="Gene3D" id="2.30.110.10">
    <property type="entry name" value="Electron Transport, Fmn-binding Protein, Chain A"/>
    <property type="match status" value="1"/>
</dbReference>
<evidence type="ECO:0000313" key="2">
    <source>
        <dbReference type="Proteomes" id="UP000288071"/>
    </source>
</evidence>
<proteinExistence type="predicted"/>
<evidence type="ECO:0000313" key="1">
    <source>
        <dbReference type="EMBL" id="RWR50716.1"/>
    </source>
</evidence>
<accession>A0A443LNI2</accession>
<dbReference type="Pfam" id="PF04299">
    <property type="entry name" value="FMN_bind_2"/>
    <property type="match status" value="1"/>
</dbReference>
<dbReference type="PANTHER" id="PTHR35802:SF1">
    <property type="entry name" value="PROTEASE SYNTHASE AND SPORULATION PROTEIN PAI 2"/>
    <property type="match status" value="1"/>
</dbReference>
<dbReference type="InterPro" id="IPR012349">
    <property type="entry name" value="Split_barrel_FMN-bd"/>
</dbReference>
<comment type="caution">
    <text evidence="1">The sequence shown here is derived from an EMBL/GenBank/DDBJ whole genome shotgun (WGS) entry which is preliminary data.</text>
</comment>
<dbReference type="AlphaFoldDB" id="A0A443LNI2"/>
<sequence length="209" mass="22915">MYVPPQFQELDPERIRAMIEAAPLACIVAQTEDGLIANHIPVLMAPDGALIGHVAAANEMHRLIPDGGDVLATFRGVDAYVSPGFYPSKPEHHRHVPTWNYEVVHVHGTIRFQRDEHAKRAAVALLTRHHERRLNGAEAWRMADAPADYMAQMLAGIIAFRIAVTRTVAKAKLSQNRAARDYLGTIDGLRRSGHAAMADAMAARLPPGA</sequence>
<dbReference type="RefSeq" id="WP_128156916.1">
    <property type="nucleotide sequence ID" value="NZ_JBHSOM010000004.1"/>
</dbReference>
<dbReference type="PANTHER" id="PTHR35802">
    <property type="entry name" value="PROTEASE SYNTHASE AND SPORULATION PROTEIN PAI 2"/>
    <property type="match status" value="1"/>
</dbReference>
<dbReference type="InterPro" id="IPR007396">
    <property type="entry name" value="TR_PAI2-type"/>
</dbReference>
<gene>
    <name evidence="1" type="ORF">EOW66_13870</name>
</gene>
<dbReference type="Proteomes" id="UP000288071">
    <property type="component" value="Unassembled WGS sequence"/>
</dbReference>
<reference evidence="2" key="2">
    <citation type="submission" date="2019-01" db="EMBL/GenBank/DDBJ databases">
        <title>Sinorhodobacter populi sp. nov. isolated from the symptomatic bark tissue of Populus euramericana canker.</title>
        <authorList>
            <person name="Li Y."/>
        </authorList>
    </citation>
    <scope>NUCLEOTIDE SEQUENCE [LARGE SCALE GENOMIC DNA]</scope>
    <source>
        <strain evidence="2">CGMCC 1.12963</strain>
    </source>
</reference>